<evidence type="ECO:0000259" key="1">
    <source>
        <dbReference type="Pfam" id="PF18545"/>
    </source>
</evidence>
<dbReference type="RefSeq" id="WP_338006124.1">
    <property type="nucleotide sequence ID" value="NZ_JAOPKA010000025.1"/>
</dbReference>
<dbReference type="Proteomes" id="UP001320972">
    <property type="component" value="Unassembled WGS sequence"/>
</dbReference>
<dbReference type="AlphaFoldDB" id="A0AAP2Z3K7"/>
<dbReference type="EMBL" id="JAOPKB010000013">
    <property type="protein sequence ID" value="MCU4974655.1"/>
    <property type="molecule type" value="Genomic_DNA"/>
</dbReference>
<comment type="caution">
    <text evidence="2">The sequence shown here is derived from an EMBL/GenBank/DDBJ whole genome shotgun (WGS) entry which is preliminary data.</text>
</comment>
<evidence type="ECO:0000313" key="5">
    <source>
        <dbReference type="Proteomes" id="UP001321018"/>
    </source>
</evidence>
<keyword evidence="4" id="KW-1185">Reference proteome</keyword>
<name>A0AAP2Z3K7_9EURY</name>
<proteinExistence type="predicted"/>
<dbReference type="Proteomes" id="UP001321018">
    <property type="component" value="Unassembled WGS sequence"/>
</dbReference>
<gene>
    <name evidence="3" type="ORF">OB955_18205</name>
    <name evidence="2" type="ORF">OB960_23360</name>
</gene>
<dbReference type="InterPro" id="IPR040624">
    <property type="entry name" value="HalOD1"/>
</dbReference>
<feature type="domain" description="Halobacterial output" evidence="1">
    <location>
        <begin position="14"/>
        <end position="79"/>
    </location>
</feature>
<evidence type="ECO:0000313" key="4">
    <source>
        <dbReference type="Proteomes" id="UP001320972"/>
    </source>
</evidence>
<protein>
    <recommendedName>
        <fullName evidence="1">Halobacterial output domain-containing protein</fullName>
    </recommendedName>
</protein>
<evidence type="ECO:0000313" key="2">
    <source>
        <dbReference type="EMBL" id="MCU4744317.1"/>
    </source>
</evidence>
<accession>A0AAP2Z3K7</accession>
<organism evidence="2 5">
    <name type="scientific">Natronoglomus mannanivorans</name>
    <dbReference type="NCBI Taxonomy" id="2979990"/>
    <lineage>
        <taxon>Archaea</taxon>
        <taxon>Methanobacteriati</taxon>
        <taxon>Methanobacteriota</taxon>
        <taxon>Stenosarchaea group</taxon>
        <taxon>Halobacteria</taxon>
        <taxon>Halobacteriales</taxon>
        <taxon>Natrialbaceae</taxon>
        <taxon>Natronoglomus</taxon>
    </lineage>
</organism>
<evidence type="ECO:0000313" key="3">
    <source>
        <dbReference type="EMBL" id="MCU4974655.1"/>
    </source>
</evidence>
<dbReference type="EMBL" id="JAOPKA010000025">
    <property type="protein sequence ID" value="MCU4744317.1"/>
    <property type="molecule type" value="Genomic_DNA"/>
</dbReference>
<reference evidence="2 4" key="1">
    <citation type="submission" date="2022-09" db="EMBL/GenBank/DDBJ databases">
        <title>Enrichment on poylsaccharides allowed isolation of novel metabolic and taxonomic groups of Haloarchaea.</title>
        <authorList>
            <person name="Sorokin D.Y."/>
            <person name="Elcheninov A.G."/>
            <person name="Khizhniak T.V."/>
            <person name="Kolganova T.V."/>
            <person name="Kublanov I.V."/>
        </authorList>
    </citation>
    <scope>NUCLEOTIDE SEQUENCE</scope>
    <source>
        <strain evidence="3 4">AArc-m2/3/4</strain>
        <strain evidence="2">AArc-xg1-1</strain>
    </source>
</reference>
<sequence>MGEQLFHGRYTWSSTTPTVAIANAIAGIENVDSTALSTTLETTLYDQVNPEALDVLITDGEHIAISFVVDDYRVEINGEQLHIALHDG</sequence>
<dbReference type="Pfam" id="PF18545">
    <property type="entry name" value="HalOD1"/>
    <property type="match status" value="1"/>
</dbReference>